<evidence type="ECO:0000313" key="15">
    <source>
        <dbReference type="EMBL" id="ADI02731.1"/>
    </source>
</evidence>
<dbReference type="HOGENOM" id="CLU_000404_2_3_9"/>
<gene>
    <name evidence="15" type="ordered locus">Slip_1980</name>
</gene>
<reference evidence="15 16" key="2">
    <citation type="journal article" date="2010" name="Stand. Genomic Sci.">
        <title>Complete genome sequence of Syntrophothermus lipocalidus type strain (TGB-C1).</title>
        <authorList>
            <person name="Djao O.D."/>
            <person name="Zhang X."/>
            <person name="Lucas S."/>
            <person name="Lapidus A."/>
            <person name="Del Rio T.G."/>
            <person name="Nolan M."/>
            <person name="Tice H."/>
            <person name="Cheng J.F."/>
            <person name="Han C."/>
            <person name="Tapia R."/>
            <person name="Goodwin L."/>
            <person name="Pitluck S."/>
            <person name="Liolios K."/>
            <person name="Ivanova N."/>
            <person name="Mavromatis K."/>
            <person name="Mikhailova N."/>
            <person name="Ovchinnikova G."/>
            <person name="Pati A."/>
            <person name="Brambilla E."/>
            <person name="Chen A."/>
            <person name="Palaniappan K."/>
            <person name="Land M."/>
            <person name="Hauser L."/>
            <person name="Chang Y.J."/>
            <person name="Jeffries C.D."/>
            <person name="Rohde M."/>
            <person name="Sikorski J."/>
            <person name="Spring S."/>
            <person name="Goker M."/>
            <person name="Detter J.C."/>
            <person name="Woyke T."/>
            <person name="Bristow J."/>
            <person name="Eisen J.A."/>
            <person name="Markowitz V."/>
            <person name="Hugenholtz P."/>
            <person name="Kyrpides N.C."/>
            <person name="Klenk H.P."/>
        </authorList>
    </citation>
    <scope>NUCLEOTIDE SEQUENCE [LARGE SCALE GENOMIC DNA]</scope>
    <source>
        <strain evidence="16">DSM 12680 / TGB-C1</strain>
    </source>
</reference>
<keyword evidence="5 11" id="KW-0547">Nucleotide-binding</keyword>
<evidence type="ECO:0000256" key="10">
    <source>
        <dbReference type="ARBA" id="ARBA00047754"/>
    </source>
</evidence>
<dbReference type="NCBIfam" id="TIGR02504">
    <property type="entry name" value="NrdJ_Z"/>
    <property type="match status" value="1"/>
</dbReference>
<dbReference type="Gene3D" id="3.20.70.20">
    <property type="match status" value="1"/>
</dbReference>
<keyword evidence="16" id="KW-1185">Reference proteome</keyword>
<dbReference type="EC" id="1.17.4.1" evidence="11"/>
<dbReference type="GO" id="GO:0005524">
    <property type="term" value="F:ATP binding"/>
    <property type="evidence" value="ECO:0007669"/>
    <property type="project" value="InterPro"/>
</dbReference>
<sequence length="571" mass="61362">MLSADGQKLFEARYAIRDEKGTVAETFDQAVGRLARTVATAEKEPSQWEERFARIIGELFFVPSTPIWANVGKPDRPWQPAACFVLPLEDSLESVFETLKDTALVFKSGGGVGYNFSAIRPRGFPVRSSQGQAFGVVELLRLYDHAAGIIVQGGVRRGACMGILNADHPEILEFIRAKLAGGLANFNLSVGVGDAFMEAVRENGTWRLVFNGQAIAELPAAEVWEAIVEASHACGEPGLVFLDALQRSNPIRGTVIAATNPCGEVPLLAGESCILGSINLAPMVDAAGNLKEVQLAETVGIAVRFLDNLIDVGQYPLTFIAQTTRATRRIGVGFTGLADALIKSGLAYDSEEGRAWADRAAAIIKAAAEEASRELAREKGAFPWWGRSVYYPDDPRRNAALLSVAPTGSVTLIAACEGYGIEPIFAVAYTKSTSAAGKIEVFSPLFLQECERHGIPETVRSEVARRGSCQGVDGIPADMARVFKGAREIAPEDHLLMQAAVQKHVDNAVSKTVNLPREATPADVDHTFRLAWELGLKGVTVFREGAKPAPVTVGAGEPEEPPEAHRNCCWV</sequence>
<dbReference type="AlphaFoldDB" id="D7CPV3"/>
<evidence type="ECO:0000256" key="4">
    <source>
        <dbReference type="ARBA" id="ARBA00022634"/>
    </source>
</evidence>
<dbReference type="InterPro" id="IPR013344">
    <property type="entry name" value="RNR_NrdJ/NrdZ"/>
</dbReference>
<dbReference type="InterPro" id="IPR013509">
    <property type="entry name" value="RNR_lsu_N"/>
</dbReference>
<dbReference type="KEGG" id="slp:Slip_1980"/>
<name>D7CPV3_SYNLT</name>
<keyword evidence="4 11" id="KW-0237">DNA synthesis</keyword>
<evidence type="ECO:0000256" key="1">
    <source>
        <dbReference type="ARBA" id="ARBA00001922"/>
    </source>
</evidence>
<comment type="cofactor">
    <cofactor evidence="1 11">
        <name>adenosylcob(III)alamin</name>
        <dbReference type="ChEBI" id="CHEBI:18408"/>
    </cofactor>
</comment>
<evidence type="ECO:0000256" key="2">
    <source>
        <dbReference type="ARBA" id="ARBA00007405"/>
    </source>
</evidence>
<comment type="function">
    <text evidence="11">Catalyzes the reduction of ribonucleotides to deoxyribonucleotides. May function to provide a pool of deoxyribonucleotide precursors for DNA repair during oxygen limitation and/or for immediate growth after restoration of oxygen.</text>
</comment>
<organism evidence="15 16">
    <name type="scientific">Syntrophothermus lipocalidus (strain DSM 12680 / TGB-C1)</name>
    <dbReference type="NCBI Taxonomy" id="643648"/>
    <lineage>
        <taxon>Bacteria</taxon>
        <taxon>Bacillati</taxon>
        <taxon>Bacillota</taxon>
        <taxon>Clostridia</taxon>
        <taxon>Eubacteriales</taxon>
        <taxon>Syntrophomonadaceae</taxon>
        <taxon>Syntrophothermus</taxon>
    </lineage>
</organism>
<dbReference type="Pfam" id="PF02867">
    <property type="entry name" value="Ribonuc_red_lgC"/>
    <property type="match status" value="2"/>
</dbReference>
<evidence type="ECO:0000256" key="12">
    <source>
        <dbReference type="SAM" id="MobiDB-lite"/>
    </source>
</evidence>
<dbReference type="GO" id="GO:0071897">
    <property type="term" value="P:DNA biosynthetic process"/>
    <property type="evidence" value="ECO:0007669"/>
    <property type="project" value="UniProtKB-KW"/>
</dbReference>
<comment type="similarity">
    <text evidence="2 11">Belongs to the ribonucleoside diphosphate reductase class-2 family.</text>
</comment>
<dbReference type="InterPro" id="IPR000788">
    <property type="entry name" value="RNR_lg_C"/>
</dbReference>
<feature type="domain" description="Ribonucleotide reductase large subunit N-terminal" evidence="13">
    <location>
        <begin position="6"/>
        <end position="75"/>
    </location>
</feature>
<proteinExistence type="inferred from homology"/>
<reference evidence="16" key="1">
    <citation type="journal article" date="2010" name="Stand. Genomic Sci.">
        <title>Complete genome sequence of Syntrophothermus lipocalidus type strain (TGB-C1T).</title>
        <authorList>
            <consortium name="US DOE Joint Genome Institute (JGI-PGF)"/>
            <person name="Djao O."/>
            <person name="Zhang X."/>
            <person name="Lucas S."/>
            <person name="Lapidus A."/>
            <person name="Glavina Del Rio T."/>
            <person name="Nolan M."/>
            <person name="Tice H."/>
            <person name="Cheng J."/>
            <person name="Han C."/>
            <person name="Tapia R."/>
            <person name="Goodwin L."/>
            <person name="Pitluck S."/>
            <person name="Liolios K."/>
            <person name="Ivanova N."/>
            <person name="Mavromatis K."/>
            <person name="Mikhailova N."/>
            <person name="Ovchinnikova G."/>
            <person name="Pati A."/>
            <person name="Brambilla E."/>
            <person name="Chen A."/>
            <person name="Palaniappan K."/>
            <person name="Land M."/>
            <person name="Hauser L."/>
            <person name="Chang Y."/>
            <person name="Jeffries C."/>
            <person name="Rohde M."/>
            <person name="Sikorski J."/>
            <person name="Spring S."/>
            <person name="Goker M."/>
            <person name="Detter J."/>
            <person name="Woyke T."/>
            <person name="Bristow J."/>
            <person name="Eisen J."/>
            <person name="Markowitz V."/>
            <person name="Hugenholtz P."/>
            <person name="Kyrpides N."/>
            <person name="Klenk H."/>
        </authorList>
    </citation>
    <scope>NUCLEOTIDE SEQUENCE [LARGE SCALE GENOMIC DNA]</scope>
    <source>
        <strain evidence="16">DSM 12680 / TGB-C1</strain>
    </source>
</reference>
<protein>
    <recommendedName>
        <fullName evidence="11">Vitamin B12-dependent ribonucleotide reductase</fullName>
        <ecNumber evidence="11">1.17.4.1</ecNumber>
    </recommendedName>
</protein>
<keyword evidence="7" id="KW-0215">Deoxyribonucleotide synthesis</keyword>
<dbReference type="CDD" id="cd02888">
    <property type="entry name" value="RNR_II_dimer"/>
    <property type="match status" value="1"/>
</dbReference>
<dbReference type="eggNOG" id="COG0209">
    <property type="taxonomic scope" value="Bacteria"/>
</dbReference>
<dbReference type="RefSeq" id="WP_013176133.1">
    <property type="nucleotide sequence ID" value="NC_014220.1"/>
</dbReference>
<evidence type="ECO:0000259" key="14">
    <source>
        <dbReference type="Pfam" id="PF02867"/>
    </source>
</evidence>
<keyword evidence="3 11" id="KW-0846">Cobalamin</keyword>
<dbReference type="UniPathway" id="UPA00326"/>
<evidence type="ECO:0000256" key="9">
    <source>
        <dbReference type="ARBA" id="ARBA00023285"/>
    </source>
</evidence>
<dbReference type="OrthoDB" id="9762933at2"/>
<dbReference type="STRING" id="643648.Slip_1980"/>
<dbReference type="GO" id="GO:0031419">
    <property type="term" value="F:cobalamin binding"/>
    <property type="evidence" value="ECO:0007669"/>
    <property type="project" value="UniProtKB-KW"/>
</dbReference>
<feature type="compositionally biased region" description="Basic and acidic residues" evidence="12">
    <location>
        <begin position="562"/>
        <end position="571"/>
    </location>
</feature>
<evidence type="ECO:0000256" key="6">
    <source>
        <dbReference type="ARBA" id="ARBA00023002"/>
    </source>
</evidence>
<feature type="region of interest" description="Disordered" evidence="12">
    <location>
        <begin position="550"/>
        <end position="571"/>
    </location>
</feature>
<keyword evidence="6 11" id="KW-0560">Oxidoreductase</keyword>
<dbReference type="SUPFAM" id="SSF48168">
    <property type="entry name" value="R1 subunit of ribonucleotide reductase, N-terminal domain"/>
    <property type="match status" value="1"/>
</dbReference>
<dbReference type="PANTHER" id="PTHR43371:SF1">
    <property type="entry name" value="RIBONUCLEOSIDE-DIPHOSPHATE REDUCTASE"/>
    <property type="match status" value="1"/>
</dbReference>
<feature type="domain" description="Ribonucleotide reductase large subunit C-terminal" evidence="14">
    <location>
        <begin position="397"/>
        <end position="541"/>
    </location>
</feature>
<evidence type="ECO:0000256" key="7">
    <source>
        <dbReference type="ARBA" id="ARBA00023116"/>
    </source>
</evidence>
<dbReference type="EMBL" id="CP002048">
    <property type="protein sequence ID" value="ADI02731.1"/>
    <property type="molecule type" value="Genomic_DNA"/>
</dbReference>
<evidence type="ECO:0000256" key="11">
    <source>
        <dbReference type="RuleBase" id="RU364064"/>
    </source>
</evidence>
<dbReference type="SUPFAM" id="SSF51998">
    <property type="entry name" value="PFL-like glycyl radical enzymes"/>
    <property type="match status" value="1"/>
</dbReference>
<dbReference type="InterPro" id="IPR050862">
    <property type="entry name" value="RdRp_reductase_class-2"/>
</dbReference>
<evidence type="ECO:0000256" key="3">
    <source>
        <dbReference type="ARBA" id="ARBA00022628"/>
    </source>
</evidence>
<keyword evidence="9 11" id="KW-0170">Cobalt</keyword>
<accession>D7CPV3</accession>
<dbReference type="Proteomes" id="UP000000378">
    <property type="component" value="Chromosome"/>
</dbReference>
<evidence type="ECO:0000256" key="5">
    <source>
        <dbReference type="ARBA" id="ARBA00022741"/>
    </source>
</evidence>
<evidence type="ECO:0000256" key="8">
    <source>
        <dbReference type="ARBA" id="ARBA00023157"/>
    </source>
</evidence>
<evidence type="ECO:0000259" key="13">
    <source>
        <dbReference type="Pfam" id="PF00317"/>
    </source>
</evidence>
<dbReference type="Pfam" id="PF00317">
    <property type="entry name" value="Ribonuc_red_lgN"/>
    <property type="match status" value="1"/>
</dbReference>
<keyword evidence="8" id="KW-1015">Disulfide bond</keyword>
<dbReference type="InterPro" id="IPR008926">
    <property type="entry name" value="RNR_R1-su_N"/>
</dbReference>
<feature type="domain" description="Ribonucleotide reductase large subunit C-terminal" evidence="14">
    <location>
        <begin position="81"/>
        <end position="390"/>
    </location>
</feature>
<dbReference type="PANTHER" id="PTHR43371">
    <property type="entry name" value="VITAMIN B12-DEPENDENT RIBONUCLEOTIDE REDUCTASE"/>
    <property type="match status" value="1"/>
</dbReference>
<dbReference type="GO" id="GO:0009263">
    <property type="term" value="P:deoxyribonucleotide biosynthetic process"/>
    <property type="evidence" value="ECO:0007669"/>
    <property type="project" value="UniProtKB-KW"/>
</dbReference>
<evidence type="ECO:0000313" key="16">
    <source>
        <dbReference type="Proteomes" id="UP000000378"/>
    </source>
</evidence>
<dbReference type="GO" id="GO:0004748">
    <property type="term" value="F:ribonucleoside-diphosphate reductase activity, thioredoxin disulfide as acceptor"/>
    <property type="evidence" value="ECO:0007669"/>
    <property type="project" value="UniProtKB-EC"/>
</dbReference>
<comment type="catalytic activity">
    <reaction evidence="10 11">
        <text>a 2'-deoxyribonucleoside 5'-diphosphate + [thioredoxin]-disulfide + H2O = a ribonucleoside 5'-diphosphate + [thioredoxin]-dithiol</text>
        <dbReference type="Rhea" id="RHEA:23252"/>
        <dbReference type="Rhea" id="RHEA-COMP:10698"/>
        <dbReference type="Rhea" id="RHEA-COMP:10700"/>
        <dbReference type="ChEBI" id="CHEBI:15377"/>
        <dbReference type="ChEBI" id="CHEBI:29950"/>
        <dbReference type="ChEBI" id="CHEBI:50058"/>
        <dbReference type="ChEBI" id="CHEBI:57930"/>
        <dbReference type="ChEBI" id="CHEBI:73316"/>
        <dbReference type="EC" id="1.17.4.1"/>
    </reaction>
</comment>
<dbReference type="PRINTS" id="PR01183">
    <property type="entry name" value="RIBORDTASEM1"/>
</dbReference>